<name>A0A6B0UK00_IXORI</name>
<protein>
    <submittedName>
        <fullName evidence="1">Uncharacterized protein</fullName>
    </submittedName>
</protein>
<sequence length="111" mass="11995">MKTTTRAVLVWGVSAPLRQHAPSSRAVTFSSYLSLSRWIGPLISRITPVLSSIWNMPEVVPLLTKPKRMLSPSLSLATTVVTSVEGPAFSSTLGVYTSWLNLGASSFLFSV</sequence>
<accession>A0A6B0UK00</accession>
<dbReference type="EMBL" id="GIFC01007907">
    <property type="protein sequence ID" value="MXU89990.1"/>
    <property type="molecule type" value="Transcribed_RNA"/>
</dbReference>
<organism evidence="1">
    <name type="scientific">Ixodes ricinus</name>
    <name type="common">Common tick</name>
    <name type="synonym">Acarus ricinus</name>
    <dbReference type="NCBI Taxonomy" id="34613"/>
    <lineage>
        <taxon>Eukaryota</taxon>
        <taxon>Metazoa</taxon>
        <taxon>Ecdysozoa</taxon>
        <taxon>Arthropoda</taxon>
        <taxon>Chelicerata</taxon>
        <taxon>Arachnida</taxon>
        <taxon>Acari</taxon>
        <taxon>Parasitiformes</taxon>
        <taxon>Ixodida</taxon>
        <taxon>Ixodoidea</taxon>
        <taxon>Ixodidae</taxon>
        <taxon>Ixodinae</taxon>
        <taxon>Ixodes</taxon>
    </lineage>
</organism>
<reference evidence="1" key="1">
    <citation type="submission" date="2019-12" db="EMBL/GenBank/DDBJ databases">
        <title>An insight into the sialome of adult female Ixodes ricinus ticks feeding for 6 days.</title>
        <authorList>
            <person name="Perner J."/>
            <person name="Ribeiro J.M.C."/>
        </authorList>
    </citation>
    <scope>NUCLEOTIDE SEQUENCE</scope>
    <source>
        <strain evidence="1">Semi-engorged</strain>
        <tissue evidence="1">Salivary glands</tissue>
    </source>
</reference>
<proteinExistence type="predicted"/>
<evidence type="ECO:0000313" key="1">
    <source>
        <dbReference type="EMBL" id="MXU89990.1"/>
    </source>
</evidence>
<dbReference type="AlphaFoldDB" id="A0A6B0UK00"/>